<dbReference type="PANTHER" id="PTHR43046">
    <property type="entry name" value="GDP-MANNOSE MANNOSYL HYDROLASE"/>
    <property type="match status" value="1"/>
</dbReference>
<dbReference type="InterPro" id="IPR020476">
    <property type="entry name" value="Nudix_hydrolase"/>
</dbReference>
<keyword evidence="7" id="KW-1185">Reference proteome</keyword>
<sequence>MNATATEIIARAVIRRDGQLLLVRQYGKSWSFLPGGHLEPGERVESALVRELGEELGIEATIVGLLGVIEHGYIDDDTTHHELNFVFEVNIADAEPTSQEAHLGFHWLPIDNLARSDVRPSSLKDVLLSPADERAPFWRGWAI</sequence>
<comment type="caution">
    <text evidence="6">The sequence shown here is derived from an EMBL/GenBank/DDBJ whole genome shotgun (WGS) entry which is preliminary data.</text>
</comment>
<evidence type="ECO:0000256" key="4">
    <source>
        <dbReference type="RuleBase" id="RU003476"/>
    </source>
</evidence>
<evidence type="ECO:0000256" key="1">
    <source>
        <dbReference type="ARBA" id="ARBA00001946"/>
    </source>
</evidence>
<evidence type="ECO:0000313" key="7">
    <source>
        <dbReference type="Proteomes" id="UP000309992"/>
    </source>
</evidence>
<dbReference type="InterPro" id="IPR000086">
    <property type="entry name" value="NUDIX_hydrolase_dom"/>
</dbReference>
<organism evidence="6 7">
    <name type="scientific">Prauserella endophytica</name>
    <dbReference type="NCBI Taxonomy" id="1592324"/>
    <lineage>
        <taxon>Bacteria</taxon>
        <taxon>Bacillati</taxon>
        <taxon>Actinomycetota</taxon>
        <taxon>Actinomycetes</taxon>
        <taxon>Pseudonocardiales</taxon>
        <taxon>Pseudonocardiaceae</taxon>
        <taxon>Prauserella</taxon>
        <taxon>Prauserella coralliicola group</taxon>
    </lineage>
</organism>
<comment type="similarity">
    <text evidence="2 4">Belongs to the Nudix hydrolase family.</text>
</comment>
<dbReference type="InterPro" id="IPR015797">
    <property type="entry name" value="NUDIX_hydrolase-like_dom_sf"/>
</dbReference>
<dbReference type="Gene3D" id="3.90.79.10">
    <property type="entry name" value="Nucleoside Triphosphate Pyrophosphohydrolase"/>
    <property type="match status" value="1"/>
</dbReference>
<dbReference type="PROSITE" id="PS51462">
    <property type="entry name" value="NUDIX"/>
    <property type="match status" value="1"/>
</dbReference>
<dbReference type="SUPFAM" id="SSF55811">
    <property type="entry name" value="Nudix"/>
    <property type="match status" value="1"/>
</dbReference>
<evidence type="ECO:0000313" key="6">
    <source>
        <dbReference type="EMBL" id="TKG60237.1"/>
    </source>
</evidence>
<dbReference type="RefSeq" id="WP_116051873.1">
    <property type="nucleotide sequence ID" value="NZ_SWMS01000039.1"/>
</dbReference>
<dbReference type="Proteomes" id="UP000309992">
    <property type="component" value="Unassembled WGS sequence"/>
</dbReference>
<dbReference type="EMBL" id="SWMS01000039">
    <property type="protein sequence ID" value="TKG60237.1"/>
    <property type="molecule type" value="Genomic_DNA"/>
</dbReference>
<feature type="domain" description="Nudix hydrolase" evidence="5">
    <location>
        <begin position="1"/>
        <end position="131"/>
    </location>
</feature>
<gene>
    <name evidence="6" type="ORF">FCN18_35710</name>
</gene>
<name>A0ABY2RV95_9PSEU</name>
<dbReference type="PRINTS" id="PR00502">
    <property type="entry name" value="NUDIXFAMILY"/>
</dbReference>
<evidence type="ECO:0000256" key="3">
    <source>
        <dbReference type="ARBA" id="ARBA00022801"/>
    </source>
</evidence>
<reference evidence="6 7" key="1">
    <citation type="journal article" date="2015" name="Antonie Van Leeuwenhoek">
        <title>Prauserella endophytica sp. nov., an endophytic actinobacterium isolated from Tamarix taklamakanensis.</title>
        <authorList>
            <person name="Liu J.M."/>
            <person name="Habden X."/>
            <person name="Guo L."/>
            <person name="Tuo L."/>
            <person name="Jiang Z.K."/>
            <person name="Liu S.W."/>
            <person name="Liu X.F."/>
            <person name="Chen L."/>
            <person name="Li R.F."/>
            <person name="Zhang Y.Q."/>
            <person name="Sun C.H."/>
        </authorList>
    </citation>
    <scope>NUCLEOTIDE SEQUENCE [LARGE SCALE GENOMIC DNA]</scope>
    <source>
        <strain evidence="6 7">CGMCC 4.7182</strain>
    </source>
</reference>
<evidence type="ECO:0000256" key="2">
    <source>
        <dbReference type="ARBA" id="ARBA00005582"/>
    </source>
</evidence>
<dbReference type="PROSITE" id="PS00893">
    <property type="entry name" value="NUDIX_BOX"/>
    <property type="match status" value="1"/>
</dbReference>
<accession>A0ABY2RV95</accession>
<proteinExistence type="inferred from homology"/>
<dbReference type="PANTHER" id="PTHR43046:SF14">
    <property type="entry name" value="MUTT_NUDIX FAMILY PROTEIN"/>
    <property type="match status" value="1"/>
</dbReference>
<evidence type="ECO:0000259" key="5">
    <source>
        <dbReference type="PROSITE" id="PS51462"/>
    </source>
</evidence>
<protein>
    <submittedName>
        <fullName evidence="6">NUDIX domain-containing protein</fullName>
    </submittedName>
</protein>
<dbReference type="Pfam" id="PF00293">
    <property type="entry name" value="NUDIX"/>
    <property type="match status" value="1"/>
</dbReference>
<comment type="cofactor">
    <cofactor evidence="1">
        <name>Mg(2+)</name>
        <dbReference type="ChEBI" id="CHEBI:18420"/>
    </cofactor>
</comment>
<keyword evidence="3 4" id="KW-0378">Hydrolase</keyword>
<dbReference type="InterPro" id="IPR020084">
    <property type="entry name" value="NUDIX_hydrolase_CS"/>
</dbReference>